<dbReference type="AlphaFoldDB" id="A0A5Q2U7B1"/>
<organism evidence="1 2">
    <name type="scientific">Pseudomonas veronii</name>
    <dbReference type="NCBI Taxonomy" id="76761"/>
    <lineage>
        <taxon>Bacteria</taxon>
        <taxon>Pseudomonadati</taxon>
        <taxon>Pseudomonadota</taxon>
        <taxon>Gammaproteobacteria</taxon>
        <taxon>Pseudomonadales</taxon>
        <taxon>Pseudomonadaceae</taxon>
        <taxon>Pseudomonas</taxon>
    </lineage>
</organism>
<reference evidence="2" key="1">
    <citation type="submission" date="2019-04" db="EMBL/GenBank/DDBJ databases">
        <title>Complete genome sequence of Pseudomonas veronii strain PVy, a versatile degrader capable of using multiple contaminants as sole carbon sources.</title>
        <authorList>
            <person name="Lopez-Echartea E."/>
            <person name="Ridl J."/>
            <person name="Pajer P."/>
            <person name="Strejcek M."/>
            <person name="Suman J."/>
            <person name="Uhlik O."/>
        </authorList>
    </citation>
    <scope>NUCLEOTIDE SEQUENCE [LARGE SCALE GENOMIC DNA]</scope>
    <source>
        <strain evidence="2">Pvy</strain>
    </source>
</reference>
<gene>
    <name evidence="1" type="ORF">E4167_35070</name>
</gene>
<proteinExistence type="predicted"/>
<dbReference type="Proteomes" id="UP000298274">
    <property type="component" value="Chromosome"/>
</dbReference>
<dbReference type="EMBL" id="CP039631">
    <property type="protein sequence ID" value="QGH44093.1"/>
    <property type="molecule type" value="Genomic_DNA"/>
</dbReference>
<accession>A0A5Q2U7B1</accession>
<protein>
    <submittedName>
        <fullName evidence="1">Uncharacterized protein</fullName>
    </submittedName>
</protein>
<sequence>MNNENNRKSFEIWAAPRGFVIESYQGETGEWFFSDDDTQLAFECWEASLQDRDNGAKP</sequence>
<evidence type="ECO:0000313" key="2">
    <source>
        <dbReference type="Proteomes" id="UP000298274"/>
    </source>
</evidence>
<name>A0A5Q2U7B1_PSEVE</name>
<dbReference type="RefSeq" id="WP_155678088.1">
    <property type="nucleotide sequence ID" value="NZ_CP039631.3"/>
</dbReference>
<evidence type="ECO:0000313" key="1">
    <source>
        <dbReference type="EMBL" id="QGH44093.1"/>
    </source>
</evidence>